<dbReference type="InterPro" id="IPR024537">
    <property type="entry name" value="DUF3322"/>
</dbReference>
<organism evidence="3 4">
    <name type="scientific">Streptomyces meridianus</name>
    <dbReference type="NCBI Taxonomy" id="2938945"/>
    <lineage>
        <taxon>Bacteria</taxon>
        <taxon>Bacillati</taxon>
        <taxon>Actinomycetota</taxon>
        <taxon>Actinomycetes</taxon>
        <taxon>Kitasatosporales</taxon>
        <taxon>Streptomycetaceae</taxon>
        <taxon>Streptomyces</taxon>
    </lineage>
</organism>
<protein>
    <submittedName>
        <fullName evidence="3">DUF2220 family protein</fullName>
    </submittedName>
</protein>
<evidence type="ECO:0000259" key="1">
    <source>
        <dbReference type="Pfam" id="PF09983"/>
    </source>
</evidence>
<dbReference type="Proteomes" id="UP001167160">
    <property type="component" value="Unassembled WGS sequence"/>
</dbReference>
<reference evidence="3" key="1">
    <citation type="journal article" date="2023" name="Int. J. Syst. Evol. Microbiol.">
        <title>Streptomyces meridianus sp. nov. isolated from brackish water of the Tagus estuary in Alcochete, Portugal.</title>
        <authorList>
            <person name="Santos J.D.N."/>
            <person name="Klimek D."/>
            <person name="Calusinska M."/>
            <person name="Lobo Da Cunha A."/>
            <person name="Catita J."/>
            <person name="Goncalves H."/>
            <person name="Gonzalez I."/>
            <person name="Reyes F."/>
            <person name="Lage O.M."/>
        </authorList>
    </citation>
    <scope>NUCLEOTIDE SEQUENCE</scope>
    <source>
        <strain evidence="3">MTZ3.1</strain>
    </source>
</reference>
<evidence type="ECO:0000313" key="4">
    <source>
        <dbReference type="Proteomes" id="UP001167160"/>
    </source>
</evidence>
<proteinExistence type="predicted"/>
<dbReference type="Pfam" id="PF11795">
    <property type="entry name" value="DUF3322"/>
    <property type="match status" value="1"/>
</dbReference>
<evidence type="ECO:0000259" key="2">
    <source>
        <dbReference type="Pfam" id="PF11795"/>
    </source>
</evidence>
<feature type="domain" description="DUF3322" evidence="2">
    <location>
        <begin position="12"/>
        <end position="193"/>
    </location>
</feature>
<evidence type="ECO:0000313" key="3">
    <source>
        <dbReference type="EMBL" id="MCM2579662.1"/>
    </source>
</evidence>
<dbReference type="RefSeq" id="WP_251417722.1">
    <property type="nucleotide sequence ID" value="NZ_JAMQGM010000045.1"/>
</dbReference>
<dbReference type="PIRSF" id="PIRSF028408">
    <property type="entry name" value="UCP028408"/>
    <property type="match status" value="1"/>
</dbReference>
<accession>A0ABT0XD82</accession>
<dbReference type="InterPro" id="IPR014544">
    <property type="entry name" value="UCP028408"/>
</dbReference>
<sequence>MTTHQGSTWTTPEAVLARLRKRWNTGAYLTQLADGTDWEPVAIPLRGPKAGDITRRYDDVLAWAESWAPSAHPHLRIEYRRLGGRLAGVNNVPDRIWIDDRDDLWRLLGVTPTVARFQSLLASTQERLPEIIPWLIAHPMKVLDREADWPRLQATIRWITDYRGPSVHLRQLDVPGVDTKFIECHRSILTTLLEQCLPEDRIDSESARTDFAARFRFLRKPAYLRFRLLDGEPLAGFSELTVRTDEFTAPPSGITTVYVVENETTYLAFPKQPHSIVIHGGGYAVTQLSGLSWLQDVRLVYWGDVDTHGFAILDRLRWAFPHTQSILMNRSVLLEHREQWVKEDTPTHQPLSTLTPDEADVYDSLVDGDLGPNVRLEQERVQFHLVEDALTVDAERARPMAER</sequence>
<name>A0ABT0XD82_9ACTN</name>
<dbReference type="Pfam" id="PF09983">
    <property type="entry name" value="JetD_C"/>
    <property type="match status" value="1"/>
</dbReference>
<dbReference type="EMBL" id="JAMQGM010000045">
    <property type="protein sequence ID" value="MCM2579662.1"/>
    <property type="molecule type" value="Genomic_DNA"/>
</dbReference>
<feature type="domain" description="Wadjet protein JetD C-terminal" evidence="1">
    <location>
        <begin position="219"/>
        <end position="390"/>
    </location>
</feature>
<comment type="caution">
    <text evidence="3">The sequence shown here is derived from an EMBL/GenBank/DDBJ whole genome shotgun (WGS) entry which is preliminary data.</text>
</comment>
<keyword evidence="4" id="KW-1185">Reference proteome</keyword>
<gene>
    <name evidence="3" type="ORF">M1E25_20300</name>
</gene>
<dbReference type="InterPro" id="IPR024534">
    <property type="entry name" value="JetD_C"/>
</dbReference>